<gene>
    <name evidence="3" type="ORF">SLS60_008891</name>
</gene>
<evidence type="ECO:0000313" key="4">
    <source>
        <dbReference type="Proteomes" id="UP001521785"/>
    </source>
</evidence>
<feature type="chain" id="PRO_5046302851" evidence="2">
    <location>
        <begin position="17"/>
        <end position="254"/>
    </location>
</feature>
<organism evidence="3 4">
    <name type="scientific">Paraconiothyrium brasiliense</name>
    <dbReference type="NCBI Taxonomy" id="300254"/>
    <lineage>
        <taxon>Eukaryota</taxon>
        <taxon>Fungi</taxon>
        <taxon>Dikarya</taxon>
        <taxon>Ascomycota</taxon>
        <taxon>Pezizomycotina</taxon>
        <taxon>Dothideomycetes</taxon>
        <taxon>Pleosporomycetidae</taxon>
        <taxon>Pleosporales</taxon>
        <taxon>Massarineae</taxon>
        <taxon>Didymosphaeriaceae</taxon>
        <taxon>Paraconiothyrium</taxon>
    </lineage>
</organism>
<feature type="region of interest" description="Disordered" evidence="1">
    <location>
        <begin position="133"/>
        <end position="163"/>
    </location>
</feature>
<evidence type="ECO:0000256" key="1">
    <source>
        <dbReference type="SAM" id="MobiDB-lite"/>
    </source>
</evidence>
<feature type="region of interest" description="Disordered" evidence="1">
    <location>
        <begin position="188"/>
        <end position="235"/>
    </location>
</feature>
<feature type="compositionally biased region" description="Polar residues" evidence="1">
    <location>
        <begin position="141"/>
        <end position="163"/>
    </location>
</feature>
<dbReference type="Proteomes" id="UP001521785">
    <property type="component" value="Unassembled WGS sequence"/>
</dbReference>
<accession>A0ABR3QYT4</accession>
<feature type="compositionally biased region" description="Low complexity" evidence="1">
    <location>
        <begin position="188"/>
        <end position="231"/>
    </location>
</feature>
<name>A0ABR3QYT4_9PLEO</name>
<reference evidence="3 4" key="1">
    <citation type="submission" date="2024-02" db="EMBL/GenBank/DDBJ databases">
        <title>De novo assembly and annotation of 12 fungi associated with fruit tree decline syndrome in Ontario, Canada.</title>
        <authorList>
            <person name="Sulman M."/>
            <person name="Ellouze W."/>
            <person name="Ilyukhin E."/>
        </authorList>
    </citation>
    <scope>NUCLEOTIDE SEQUENCE [LARGE SCALE GENOMIC DNA]</scope>
    <source>
        <strain evidence="3 4">M42-189</strain>
    </source>
</reference>
<dbReference type="EMBL" id="JAKJXO020000013">
    <property type="protein sequence ID" value="KAL1597307.1"/>
    <property type="molecule type" value="Genomic_DNA"/>
</dbReference>
<proteinExistence type="predicted"/>
<keyword evidence="4" id="KW-1185">Reference proteome</keyword>
<feature type="signal peptide" evidence="2">
    <location>
        <begin position="1"/>
        <end position="16"/>
    </location>
</feature>
<keyword evidence="2" id="KW-0732">Signal</keyword>
<protein>
    <submittedName>
        <fullName evidence="3">Uncharacterized protein</fullName>
    </submittedName>
</protein>
<evidence type="ECO:0000256" key="2">
    <source>
        <dbReference type="SAM" id="SignalP"/>
    </source>
</evidence>
<evidence type="ECO:0000313" key="3">
    <source>
        <dbReference type="EMBL" id="KAL1597307.1"/>
    </source>
</evidence>
<sequence>MSLRIATLALFAGALATPFEKVARDSCNPCNPKGATGTNPPSLGPDLSSLYTDILASVEDIHFDTRSDSVEARDDGFCCAETLDCVNVQNLSIPMCYDKFTTNFAFSDRSYGSLTTGDYTQGGSEANLLTGEYSKDGSEGNIYSNDPSAKPNTATLSIPPQWTESGVGSAIPATAIVGSATAPAQTSAQTTATAATQSSGESSATSGTAASQAAGSATSSRGEAAASSTSTPGAAVQGAPSLVMMAFAAILYAV</sequence>
<comment type="caution">
    <text evidence="3">The sequence shown here is derived from an EMBL/GenBank/DDBJ whole genome shotgun (WGS) entry which is preliminary data.</text>
</comment>